<reference evidence="3" key="1">
    <citation type="submission" date="2021-09" db="EMBL/GenBank/DDBJ databases">
        <title>Fulvivirga sp. isolated from coastal sediment.</title>
        <authorList>
            <person name="Yu H."/>
        </authorList>
    </citation>
    <scope>NUCLEOTIDE SEQUENCE</scope>
    <source>
        <strain evidence="3">1062</strain>
    </source>
</reference>
<evidence type="ECO:0000313" key="2">
    <source>
        <dbReference type="EMBL" id="MCA6075565.1"/>
    </source>
</evidence>
<dbReference type="EMBL" id="JAIXNE010000004">
    <property type="protein sequence ID" value="MCA6077870.1"/>
    <property type="molecule type" value="Genomic_DNA"/>
</dbReference>
<evidence type="ECO:0000313" key="5">
    <source>
        <dbReference type="Proteomes" id="UP001139409"/>
    </source>
</evidence>
<gene>
    <name evidence="2" type="ORF">LDX50_11855</name>
    <name evidence="3" type="ORF">LDX50_17825</name>
    <name evidence="4" type="ORF">LDX50_23545</name>
</gene>
<keyword evidence="3" id="KW-0378">Hydrolase</keyword>
<dbReference type="GO" id="GO:0016787">
    <property type="term" value="F:hydrolase activity"/>
    <property type="evidence" value="ECO:0007669"/>
    <property type="project" value="UniProtKB-KW"/>
</dbReference>
<feature type="chain" id="PRO_5041155412" evidence="1">
    <location>
        <begin position="22"/>
        <end position="355"/>
    </location>
</feature>
<dbReference type="EMBL" id="JAIXNE010000002">
    <property type="protein sequence ID" value="MCA6075565.1"/>
    <property type="molecule type" value="Genomic_DNA"/>
</dbReference>
<proteinExistence type="predicted"/>
<sequence>MKKIVSILLLLMVVLTTSSLAQRQKSFGLAYRNGWLLKHHEELRTAFVDAHPVGFEFTYLSKTTGDDEWERVWNYPDIGISLAYLNYGDSRLGQALVTSFFIQKYIGNPDNRLRFSFKIAPGVSFSDEKYDPETNPENTFISTTINGVMEGNFLAHYQLTPHMAVNGGIVFTHYSNGAVQVPNSGFNIPSLTVGMLYTPNPDQYKRNTDPVGAFQRRTRFSVQFAPSVKAYNEEDPKKYFAFTASVNAIRYLNHKVALNGSADVFYNSSIPDRTGDPGANRFRLGLALGPELTTGPNSVVFQLGYYVYRPEEVDKSFYWRIGIKHHFTDHFFTGFALKAHLGKADVIEWGVGYRL</sequence>
<protein>
    <submittedName>
        <fullName evidence="3">Acyloxyacyl hydrolase</fullName>
    </submittedName>
</protein>
<accession>A0A9X1L003</accession>
<evidence type="ECO:0000256" key="1">
    <source>
        <dbReference type="SAM" id="SignalP"/>
    </source>
</evidence>
<dbReference type="RefSeq" id="WP_225698664.1">
    <property type="nucleotide sequence ID" value="NZ_JAIXNE010000002.1"/>
</dbReference>
<dbReference type="Pfam" id="PF09411">
    <property type="entry name" value="PagL"/>
    <property type="match status" value="1"/>
</dbReference>
<comment type="caution">
    <text evidence="3">The sequence shown here is derived from an EMBL/GenBank/DDBJ whole genome shotgun (WGS) entry which is preliminary data.</text>
</comment>
<dbReference type="Gene3D" id="2.40.160.20">
    <property type="match status" value="1"/>
</dbReference>
<name>A0A9X1L003_9BACT</name>
<organism evidence="3 5">
    <name type="scientific">Fulvivirga sedimenti</name>
    <dbReference type="NCBI Taxonomy" id="2879465"/>
    <lineage>
        <taxon>Bacteria</taxon>
        <taxon>Pseudomonadati</taxon>
        <taxon>Bacteroidota</taxon>
        <taxon>Cytophagia</taxon>
        <taxon>Cytophagales</taxon>
        <taxon>Fulvivirgaceae</taxon>
        <taxon>Fulvivirga</taxon>
    </lineage>
</organism>
<keyword evidence="5" id="KW-1185">Reference proteome</keyword>
<dbReference type="EMBL" id="JAIXNE010000003">
    <property type="protein sequence ID" value="MCA6076742.1"/>
    <property type="molecule type" value="Genomic_DNA"/>
</dbReference>
<evidence type="ECO:0000313" key="3">
    <source>
        <dbReference type="EMBL" id="MCA6076742.1"/>
    </source>
</evidence>
<dbReference type="Proteomes" id="UP001139409">
    <property type="component" value="Unassembled WGS sequence"/>
</dbReference>
<dbReference type="AlphaFoldDB" id="A0A9X1L003"/>
<feature type="signal peptide" evidence="1">
    <location>
        <begin position="1"/>
        <end position="21"/>
    </location>
</feature>
<keyword evidence="1" id="KW-0732">Signal</keyword>
<dbReference type="InterPro" id="IPR018550">
    <property type="entry name" value="Lipid-A_deacylase-rel"/>
</dbReference>
<evidence type="ECO:0000313" key="4">
    <source>
        <dbReference type="EMBL" id="MCA6077870.1"/>
    </source>
</evidence>